<gene>
    <name evidence="1" type="ORF">OCH239_09090</name>
</gene>
<dbReference type="OrthoDB" id="9865519at2"/>
<evidence type="ECO:0000313" key="1">
    <source>
        <dbReference type="EMBL" id="ETX13642.1"/>
    </source>
</evidence>
<keyword evidence="2" id="KW-1185">Reference proteome</keyword>
<dbReference type="RefSeq" id="WP_037264587.1">
    <property type="nucleotide sequence ID" value="NZ_JALZ01000021.1"/>
</dbReference>
<name>X7ECH1_9RHOB</name>
<organism evidence="1 2">
    <name type="scientific">Roseivivax halodurans JCM 10272</name>
    <dbReference type="NCBI Taxonomy" id="1449350"/>
    <lineage>
        <taxon>Bacteria</taxon>
        <taxon>Pseudomonadati</taxon>
        <taxon>Pseudomonadota</taxon>
        <taxon>Alphaproteobacteria</taxon>
        <taxon>Rhodobacterales</taxon>
        <taxon>Roseobacteraceae</taxon>
        <taxon>Roseivivax</taxon>
    </lineage>
</organism>
<protein>
    <submittedName>
        <fullName evidence="1">Uncharacterized protein</fullName>
    </submittedName>
</protein>
<dbReference type="Proteomes" id="UP000022447">
    <property type="component" value="Unassembled WGS sequence"/>
</dbReference>
<sequence length="227" mass="24726">MSDRPTFASDTGPGRAGHDNIHIPGEAYASCHIEDAGCGICRRRGGDWEHDGVLLHGIGGQMARYVWTIGAAGVPPRGTMCDRCFEPFAADGRLEMYYGRGRQYLADLSPAATRMLFAFGARQQYLDYLEIRGVDDTGYMPADFVLPVSDTEIETARVFADTFASHELPLAAGRAYAVAAIALGLAERDPGFEAAASYFAARGPYQDPEEVENTRLLQELMETCTVD</sequence>
<dbReference type="AlphaFoldDB" id="X7ECH1"/>
<evidence type="ECO:0000313" key="2">
    <source>
        <dbReference type="Proteomes" id="UP000022447"/>
    </source>
</evidence>
<reference evidence="1 2" key="1">
    <citation type="submission" date="2014-01" db="EMBL/GenBank/DDBJ databases">
        <title>Roseivivax halodurans JCM 10272 Genome Sequencing.</title>
        <authorList>
            <person name="Lai Q."/>
            <person name="Li G."/>
            <person name="Shao Z."/>
        </authorList>
    </citation>
    <scope>NUCLEOTIDE SEQUENCE [LARGE SCALE GENOMIC DNA]</scope>
    <source>
        <strain evidence="1 2">JCM 10272</strain>
    </source>
</reference>
<dbReference type="EMBL" id="JALZ01000021">
    <property type="protein sequence ID" value="ETX13642.1"/>
    <property type="molecule type" value="Genomic_DNA"/>
</dbReference>
<comment type="caution">
    <text evidence="1">The sequence shown here is derived from an EMBL/GenBank/DDBJ whole genome shotgun (WGS) entry which is preliminary data.</text>
</comment>
<accession>X7ECH1</accession>
<proteinExistence type="predicted"/>